<evidence type="ECO:0008006" key="3">
    <source>
        <dbReference type="Google" id="ProtNLM"/>
    </source>
</evidence>
<gene>
    <name evidence="1" type="ORF">GQN54_10675</name>
</gene>
<dbReference type="InterPro" id="IPR021109">
    <property type="entry name" value="Peptidase_aspartic_dom_sf"/>
</dbReference>
<dbReference type="RefSeq" id="WP_160633539.1">
    <property type="nucleotide sequence ID" value="NZ_WWNE01000008.1"/>
</dbReference>
<dbReference type="GO" id="GO:0006508">
    <property type="term" value="P:proteolysis"/>
    <property type="evidence" value="ECO:0007669"/>
    <property type="project" value="InterPro"/>
</dbReference>
<proteinExistence type="predicted"/>
<name>A0A6N9NL52_9FLAO</name>
<protein>
    <recommendedName>
        <fullName evidence="3">Aspartyl protease</fullName>
    </recommendedName>
</protein>
<dbReference type="Pfam" id="PF13650">
    <property type="entry name" value="Asp_protease_2"/>
    <property type="match status" value="1"/>
</dbReference>
<dbReference type="SUPFAM" id="SSF50630">
    <property type="entry name" value="Acid proteases"/>
    <property type="match status" value="1"/>
</dbReference>
<keyword evidence="2" id="KW-1185">Reference proteome</keyword>
<reference evidence="1 2" key="1">
    <citation type="submission" date="2019-12" db="EMBL/GenBank/DDBJ databases">
        <authorList>
            <person name="Zhao J."/>
        </authorList>
    </citation>
    <scope>NUCLEOTIDE SEQUENCE [LARGE SCALE GENOMIC DNA]</scope>
    <source>
        <strain evidence="1 2">S-15</strain>
    </source>
</reference>
<evidence type="ECO:0000313" key="2">
    <source>
        <dbReference type="Proteomes" id="UP000470771"/>
    </source>
</evidence>
<dbReference type="Proteomes" id="UP000470771">
    <property type="component" value="Unassembled WGS sequence"/>
</dbReference>
<comment type="caution">
    <text evidence="1">The sequence shown here is derived from an EMBL/GenBank/DDBJ whole genome shotgun (WGS) entry which is preliminary data.</text>
</comment>
<sequence length="139" mass="15521">MQVVIPIEFVVIDEGIHLLVKVEVNSFRVNLVLDTGASKSVLDSNSIDLFLVDQIHDTDEESTSIGNTTLRSQKALIEELKFGGITLWNKMVNVLDLSNVIHVYESLNLPMIHGILGADLLQELNAVVDFKNKTLMLEY</sequence>
<organism evidence="1 2">
    <name type="scientific">Acidiluteibacter ferrifornacis</name>
    <dbReference type="NCBI Taxonomy" id="2692424"/>
    <lineage>
        <taxon>Bacteria</taxon>
        <taxon>Pseudomonadati</taxon>
        <taxon>Bacteroidota</taxon>
        <taxon>Flavobacteriia</taxon>
        <taxon>Flavobacteriales</taxon>
        <taxon>Cryomorphaceae</taxon>
        <taxon>Acidiluteibacter</taxon>
    </lineage>
</organism>
<accession>A0A6N9NL52</accession>
<dbReference type="Gene3D" id="2.40.70.10">
    <property type="entry name" value="Acid Proteases"/>
    <property type="match status" value="1"/>
</dbReference>
<dbReference type="PROSITE" id="PS00141">
    <property type="entry name" value="ASP_PROTEASE"/>
    <property type="match status" value="1"/>
</dbReference>
<dbReference type="EMBL" id="WWNE01000008">
    <property type="protein sequence ID" value="NBG66582.1"/>
    <property type="molecule type" value="Genomic_DNA"/>
</dbReference>
<dbReference type="GO" id="GO:0004190">
    <property type="term" value="F:aspartic-type endopeptidase activity"/>
    <property type="evidence" value="ECO:0007669"/>
    <property type="project" value="InterPro"/>
</dbReference>
<evidence type="ECO:0000313" key="1">
    <source>
        <dbReference type="EMBL" id="NBG66582.1"/>
    </source>
</evidence>
<dbReference type="AlphaFoldDB" id="A0A6N9NL52"/>
<dbReference type="InterPro" id="IPR001969">
    <property type="entry name" value="Aspartic_peptidase_AS"/>
</dbReference>